<name>A0A1G4SHR2_9HYPH</name>
<protein>
    <submittedName>
        <fullName evidence="6">Putative choline sulfate-utilization transcription factor</fullName>
    </submittedName>
</protein>
<dbReference type="PANTHER" id="PTHR30537:SF26">
    <property type="entry name" value="GLYCINE CLEAVAGE SYSTEM TRANSCRIPTIONAL ACTIVATOR"/>
    <property type="match status" value="1"/>
</dbReference>
<dbReference type="EMBL" id="FMTP01000003">
    <property type="protein sequence ID" value="SCW68700.1"/>
    <property type="molecule type" value="Genomic_DNA"/>
</dbReference>
<sequence>MSERQLDLGWIRVFEAVGRLGSITAAARALGLSQPAVSYVVRELETQLGTPLLVRGHRGSALTPAGELLHRAARAAAGEIDTAARAVRRLSRRPVVRLFTDYGFASFWMMPRVAAFRQVHPETDVHIIASAGADHGLDGAEDVAVLFGARRDFPPESVQLVEERIWPVCSPAFAARHGLGQEPARIGNLPLLHLESTPHPRWFGWSDWFAAMGLARGPAASDLSLNTYGLVVQAAMADQGVALGWAGLIDGALADGTLVAIGPSLARRETGYWLAPGATLSEPARDLIAWILGEARAGSTGLPAHEKGS</sequence>
<dbReference type="InterPro" id="IPR058163">
    <property type="entry name" value="LysR-type_TF_proteobact-type"/>
</dbReference>
<dbReference type="InterPro" id="IPR000847">
    <property type="entry name" value="LysR_HTH_N"/>
</dbReference>
<evidence type="ECO:0000313" key="6">
    <source>
        <dbReference type="EMBL" id="SCW68700.1"/>
    </source>
</evidence>
<dbReference type="GO" id="GO:0006351">
    <property type="term" value="P:DNA-templated transcription"/>
    <property type="evidence" value="ECO:0007669"/>
    <property type="project" value="TreeGrafter"/>
</dbReference>
<evidence type="ECO:0000256" key="2">
    <source>
        <dbReference type="ARBA" id="ARBA00023015"/>
    </source>
</evidence>
<feature type="domain" description="HTH lysR-type" evidence="5">
    <location>
        <begin position="6"/>
        <end position="63"/>
    </location>
</feature>
<evidence type="ECO:0000313" key="7">
    <source>
        <dbReference type="Proteomes" id="UP000198889"/>
    </source>
</evidence>
<keyword evidence="4" id="KW-0804">Transcription</keyword>
<dbReference type="Gene3D" id="1.10.10.10">
    <property type="entry name" value="Winged helix-like DNA-binding domain superfamily/Winged helix DNA-binding domain"/>
    <property type="match status" value="1"/>
</dbReference>
<dbReference type="Proteomes" id="UP000198889">
    <property type="component" value="Unassembled WGS sequence"/>
</dbReference>
<dbReference type="AlphaFoldDB" id="A0A1G4SHR2"/>
<dbReference type="SUPFAM" id="SSF46785">
    <property type="entry name" value="Winged helix' DNA-binding domain"/>
    <property type="match status" value="1"/>
</dbReference>
<accession>A0A1G4SHR2</accession>
<dbReference type="PRINTS" id="PR00039">
    <property type="entry name" value="HTHLYSR"/>
</dbReference>
<evidence type="ECO:0000256" key="4">
    <source>
        <dbReference type="ARBA" id="ARBA00023163"/>
    </source>
</evidence>
<proteinExistence type="inferred from homology"/>
<dbReference type="Pfam" id="PF00126">
    <property type="entry name" value="HTH_1"/>
    <property type="match status" value="1"/>
</dbReference>
<evidence type="ECO:0000256" key="1">
    <source>
        <dbReference type="ARBA" id="ARBA00009437"/>
    </source>
</evidence>
<comment type="similarity">
    <text evidence="1">Belongs to the LysR transcriptional regulatory family.</text>
</comment>
<dbReference type="PANTHER" id="PTHR30537">
    <property type="entry name" value="HTH-TYPE TRANSCRIPTIONAL REGULATOR"/>
    <property type="match status" value="1"/>
</dbReference>
<keyword evidence="2" id="KW-0805">Transcription regulation</keyword>
<evidence type="ECO:0000259" key="5">
    <source>
        <dbReference type="PROSITE" id="PS50931"/>
    </source>
</evidence>
<keyword evidence="7" id="KW-1185">Reference proteome</keyword>
<reference evidence="7" key="1">
    <citation type="submission" date="2016-10" db="EMBL/GenBank/DDBJ databases">
        <authorList>
            <person name="Varghese N."/>
            <person name="Submissions S."/>
        </authorList>
    </citation>
    <scope>NUCLEOTIDE SEQUENCE [LARGE SCALE GENOMIC DNA]</scope>
    <source>
        <strain evidence="7">CGMCC 1.1761</strain>
    </source>
</reference>
<dbReference type="GO" id="GO:0043565">
    <property type="term" value="F:sequence-specific DNA binding"/>
    <property type="evidence" value="ECO:0007669"/>
    <property type="project" value="TreeGrafter"/>
</dbReference>
<dbReference type="Pfam" id="PF03466">
    <property type="entry name" value="LysR_substrate"/>
    <property type="match status" value="1"/>
</dbReference>
<dbReference type="FunFam" id="1.10.10.10:FF:000001">
    <property type="entry name" value="LysR family transcriptional regulator"/>
    <property type="match status" value="1"/>
</dbReference>
<keyword evidence="3" id="KW-0238">DNA-binding</keyword>
<dbReference type="RefSeq" id="WP_091439305.1">
    <property type="nucleotide sequence ID" value="NZ_FMTP01000003.1"/>
</dbReference>
<dbReference type="GO" id="GO:0003700">
    <property type="term" value="F:DNA-binding transcription factor activity"/>
    <property type="evidence" value="ECO:0007669"/>
    <property type="project" value="InterPro"/>
</dbReference>
<dbReference type="SUPFAM" id="SSF53850">
    <property type="entry name" value="Periplasmic binding protein-like II"/>
    <property type="match status" value="1"/>
</dbReference>
<evidence type="ECO:0000256" key="3">
    <source>
        <dbReference type="ARBA" id="ARBA00023125"/>
    </source>
</evidence>
<dbReference type="PROSITE" id="PS50931">
    <property type="entry name" value="HTH_LYSR"/>
    <property type="match status" value="1"/>
</dbReference>
<dbReference type="STRING" id="177413.SAMN05660859_2225"/>
<dbReference type="Gene3D" id="3.40.190.10">
    <property type="entry name" value="Periplasmic binding protein-like II"/>
    <property type="match status" value="2"/>
</dbReference>
<gene>
    <name evidence="6" type="ORF">SAMN05660859_2225</name>
</gene>
<dbReference type="InterPro" id="IPR036388">
    <property type="entry name" value="WH-like_DNA-bd_sf"/>
</dbReference>
<dbReference type="InterPro" id="IPR036390">
    <property type="entry name" value="WH_DNA-bd_sf"/>
</dbReference>
<dbReference type="InterPro" id="IPR005119">
    <property type="entry name" value="LysR_subst-bd"/>
</dbReference>
<organism evidence="6 7">
    <name type="scientific">Ancylobacter rudongensis</name>
    <dbReference type="NCBI Taxonomy" id="177413"/>
    <lineage>
        <taxon>Bacteria</taxon>
        <taxon>Pseudomonadati</taxon>
        <taxon>Pseudomonadota</taxon>
        <taxon>Alphaproteobacteria</taxon>
        <taxon>Hyphomicrobiales</taxon>
        <taxon>Xanthobacteraceae</taxon>
        <taxon>Ancylobacter</taxon>
    </lineage>
</organism>